<dbReference type="GO" id="GO:0003676">
    <property type="term" value="F:nucleic acid binding"/>
    <property type="evidence" value="ECO:0007669"/>
    <property type="project" value="InterPro"/>
</dbReference>
<dbReference type="SUPFAM" id="SSF53098">
    <property type="entry name" value="Ribonuclease H-like"/>
    <property type="match status" value="1"/>
</dbReference>
<dbReference type="Pfam" id="PF07727">
    <property type="entry name" value="RVT_2"/>
    <property type="match status" value="1"/>
</dbReference>
<evidence type="ECO:0000313" key="4">
    <source>
        <dbReference type="EMBL" id="KAG8498566.1"/>
    </source>
</evidence>
<comment type="caution">
    <text evidence="4">The sequence shown here is derived from an EMBL/GenBank/DDBJ whole genome shotgun (WGS) entry which is preliminary data.</text>
</comment>
<reference evidence="4 5" key="1">
    <citation type="journal article" date="2021" name="bioRxiv">
        <title>The Gossypium anomalum genome as a resource for cotton improvement and evolutionary analysis of hybrid incompatibility.</title>
        <authorList>
            <person name="Grover C.E."/>
            <person name="Yuan D."/>
            <person name="Arick M.A."/>
            <person name="Miller E.R."/>
            <person name="Hu G."/>
            <person name="Peterson D.G."/>
            <person name="Wendel J.F."/>
            <person name="Udall J.A."/>
        </authorList>
    </citation>
    <scope>NUCLEOTIDE SEQUENCE [LARGE SCALE GENOMIC DNA]</scope>
    <source>
        <strain evidence="4">JFW-Udall</strain>
        <tissue evidence="4">Leaf</tissue>
    </source>
</reference>
<protein>
    <recommendedName>
        <fullName evidence="3">Integrase catalytic domain-containing protein</fullName>
    </recommendedName>
</protein>
<organism evidence="4 5">
    <name type="scientific">Gossypium anomalum</name>
    <dbReference type="NCBI Taxonomy" id="47600"/>
    <lineage>
        <taxon>Eukaryota</taxon>
        <taxon>Viridiplantae</taxon>
        <taxon>Streptophyta</taxon>
        <taxon>Embryophyta</taxon>
        <taxon>Tracheophyta</taxon>
        <taxon>Spermatophyta</taxon>
        <taxon>Magnoliopsida</taxon>
        <taxon>eudicotyledons</taxon>
        <taxon>Gunneridae</taxon>
        <taxon>Pentapetalae</taxon>
        <taxon>rosids</taxon>
        <taxon>malvids</taxon>
        <taxon>Malvales</taxon>
        <taxon>Malvaceae</taxon>
        <taxon>Malvoideae</taxon>
        <taxon>Gossypium</taxon>
    </lineage>
</organism>
<dbReference type="InterPro" id="IPR001584">
    <property type="entry name" value="Integrase_cat-core"/>
</dbReference>
<dbReference type="GO" id="GO:0016787">
    <property type="term" value="F:hydrolase activity"/>
    <property type="evidence" value="ECO:0007669"/>
    <property type="project" value="UniProtKB-KW"/>
</dbReference>
<dbReference type="PROSITE" id="PS50994">
    <property type="entry name" value="INTEGRASE"/>
    <property type="match status" value="1"/>
</dbReference>
<dbReference type="InterPro" id="IPR036397">
    <property type="entry name" value="RNaseH_sf"/>
</dbReference>
<accession>A0A8J5Z0C2</accession>
<dbReference type="InterPro" id="IPR013103">
    <property type="entry name" value="RVT_2"/>
</dbReference>
<dbReference type="InterPro" id="IPR012337">
    <property type="entry name" value="RNaseH-like_sf"/>
</dbReference>
<dbReference type="EMBL" id="JAHUZN010000003">
    <property type="protein sequence ID" value="KAG8498566.1"/>
    <property type="molecule type" value="Genomic_DNA"/>
</dbReference>
<evidence type="ECO:0000256" key="1">
    <source>
        <dbReference type="ARBA" id="ARBA00022723"/>
    </source>
</evidence>
<dbReference type="PANTHER" id="PTHR42648:SF26">
    <property type="entry name" value="INTEGRASE CATALYTIC DOMAIN-CONTAINING PROTEIN"/>
    <property type="match status" value="1"/>
</dbReference>
<evidence type="ECO:0000256" key="2">
    <source>
        <dbReference type="ARBA" id="ARBA00022801"/>
    </source>
</evidence>
<keyword evidence="2" id="KW-0378">Hydrolase</keyword>
<dbReference type="OrthoDB" id="1749397at2759"/>
<name>A0A8J5Z0C2_9ROSI</name>
<feature type="domain" description="Integrase catalytic" evidence="3">
    <location>
        <begin position="255"/>
        <end position="422"/>
    </location>
</feature>
<proteinExistence type="predicted"/>
<gene>
    <name evidence="4" type="ORF">CXB51_004883</name>
</gene>
<dbReference type="InterPro" id="IPR025724">
    <property type="entry name" value="GAG-pre-integrase_dom"/>
</dbReference>
<dbReference type="Pfam" id="PF13976">
    <property type="entry name" value="gag_pre-integrs"/>
    <property type="match status" value="1"/>
</dbReference>
<dbReference type="InterPro" id="IPR039537">
    <property type="entry name" value="Retrotran_Ty1/copia-like"/>
</dbReference>
<keyword evidence="1" id="KW-0479">Metal-binding</keyword>
<evidence type="ECO:0000313" key="5">
    <source>
        <dbReference type="Proteomes" id="UP000701853"/>
    </source>
</evidence>
<sequence length="709" mass="79552">MSGTCIGHIMGVSVRPCLGYGISIEMKASCKTMSGTWHWHGYVRVSVRPCLGHGIDLTAAKAARGLSPTSEKPATLSSEAFARPCPNDHMGVLPIHTGVCPVLKVIFLVLVKGPELVPSGFQEALCKIMVPKFRGRLNHEHLCLTLTPPSVLGCPEDASGLNKSIPYPVRDGLYQFLVDSSIPSDTVPSIHNTGIQDCSSTDDVFTLWHKRLGHPSTAVVKLVLDKCQIVSNRKCLNNVCITCQKGKSHKLLFSNSTIEYMELFELVVSGMWGSAPVACGGNLYYVSFVDMCSRYNWVYLIKRKSQAVKCFFQFHKMVVTQFGKNIKKFQSDWGGEFRAFTSVLTSHGILHHLSCPHTLEQNRVTERKHRHIVETDLTLLAQANLPIDYWGYAFCSAVHLINHLPIPVLKGQSPYQTLHGRKPTYQHLRPLFNRLPVFPHMFFSFDHPLSDPPQNPVVPLSHPLLYLCLLLQAAIPCSLYWSVQAEFDALLPNSTWELVPLPPGQKAIRCKWLFKTKKNPDGTVDRRKAWLVAKCCSQVPRCDFKETFSPVVKPATIWTILSVVVPNRWQLHQVDVNNAFLNGDLTDEMFIQQPPGYVQYGQNGEPLQLHNEFSLKDMGDLHYFLGIEVSRSSTGSLHLFQRKYIRDLLDRCSLANAKSVHTLMVSSSILSKDEDDRLNDPTEYKTLVDALQYVVLTQPNIAYAVNCVC</sequence>
<keyword evidence="5" id="KW-1185">Reference proteome</keyword>
<dbReference type="PANTHER" id="PTHR42648">
    <property type="entry name" value="TRANSPOSASE, PUTATIVE-RELATED"/>
    <property type="match status" value="1"/>
</dbReference>
<evidence type="ECO:0000259" key="3">
    <source>
        <dbReference type="PROSITE" id="PS50994"/>
    </source>
</evidence>
<dbReference type="GO" id="GO:0046872">
    <property type="term" value="F:metal ion binding"/>
    <property type="evidence" value="ECO:0007669"/>
    <property type="project" value="UniProtKB-KW"/>
</dbReference>
<dbReference type="GO" id="GO:0015074">
    <property type="term" value="P:DNA integration"/>
    <property type="evidence" value="ECO:0007669"/>
    <property type="project" value="InterPro"/>
</dbReference>
<dbReference type="Gene3D" id="3.30.420.10">
    <property type="entry name" value="Ribonuclease H-like superfamily/Ribonuclease H"/>
    <property type="match status" value="1"/>
</dbReference>
<dbReference type="Proteomes" id="UP000701853">
    <property type="component" value="Chromosome 3"/>
</dbReference>
<dbReference type="AlphaFoldDB" id="A0A8J5Z0C2"/>
<dbReference type="Pfam" id="PF00665">
    <property type="entry name" value="rve"/>
    <property type="match status" value="1"/>
</dbReference>